<evidence type="ECO:0000313" key="1">
    <source>
        <dbReference type="EMBL" id="KAF3543442.1"/>
    </source>
</evidence>
<reference evidence="1 2" key="1">
    <citation type="journal article" date="2020" name="BMC Genomics">
        <title>Intraspecific diversification of the crop wild relative Brassica cretica Lam. using demographic model selection.</title>
        <authorList>
            <person name="Kioukis A."/>
            <person name="Michalopoulou V.A."/>
            <person name="Briers L."/>
            <person name="Pirintsos S."/>
            <person name="Studholme D.J."/>
            <person name="Pavlidis P."/>
            <person name="Sarris P.F."/>
        </authorList>
    </citation>
    <scope>NUCLEOTIDE SEQUENCE [LARGE SCALE GENOMIC DNA]</scope>
    <source>
        <strain evidence="2">cv. PFS-1207/04</strain>
    </source>
</reference>
<dbReference type="Proteomes" id="UP000266723">
    <property type="component" value="Unassembled WGS sequence"/>
</dbReference>
<name>A0ABQ7BVU3_BRACR</name>
<sequence>MLCRYTVQRPGGPQPHQPEAALPPFPPMLEYRDVAVRAGGVHLDTLQLAQKCFVYALSIDEEVLKSIDEEEPNLTSNTKPDTTACLGAWYTWARILQTSLEGKGLEHDLVATTIKACFTNNPRI</sequence>
<evidence type="ECO:0000313" key="2">
    <source>
        <dbReference type="Proteomes" id="UP000266723"/>
    </source>
</evidence>
<keyword evidence="2" id="KW-1185">Reference proteome</keyword>
<accession>A0ABQ7BVU3</accession>
<dbReference type="EMBL" id="QGKV02000832">
    <property type="protein sequence ID" value="KAF3543442.1"/>
    <property type="molecule type" value="Genomic_DNA"/>
</dbReference>
<proteinExistence type="predicted"/>
<comment type="caution">
    <text evidence="1">The sequence shown here is derived from an EMBL/GenBank/DDBJ whole genome shotgun (WGS) entry which is preliminary data.</text>
</comment>
<gene>
    <name evidence="1" type="ORF">DY000_02007310</name>
</gene>
<protein>
    <submittedName>
        <fullName evidence="1">Uncharacterized protein</fullName>
    </submittedName>
</protein>
<organism evidence="1 2">
    <name type="scientific">Brassica cretica</name>
    <name type="common">Mustard</name>
    <dbReference type="NCBI Taxonomy" id="69181"/>
    <lineage>
        <taxon>Eukaryota</taxon>
        <taxon>Viridiplantae</taxon>
        <taxon>Streptophyta</taxon>
        <taxon>Embryophyta</taxon>
        <taxon>Tracheophyta</taxon>
        <taxon>Spermatophyta</taxon>
        <taxon>Magnoliopsida</taxon>
        <taxon>eudicotyledons</taxon>
        <taxon>Gunneridae</taxon>
        <taxon>Pentapetalae</taxon>
        <taxon>rosids</taxon>
        <taxon>malvids</taxon>
        <taxon>Brassicales</taxon>
        <taxon>Brassicaceae</taxon>
        <taxon>Brassiceae</taxon>
        <taxon>Brassica</taxon>
    </lineage>
</organism>